<dbReference type="EMBL" id="CAXKWB010004957">
    <property type="protein sequence ID" value="CAL4075911.1"/>
    <property type="molecule type" value="Genomic_DNA"/>
</dbReference>
<protein>
    <submittedName>
        <fullName evidence="1">Uncharacterized protein</fullName>
    </submittedName>
</protein>
<evidence type="ECO:0000313" key="2">
    <source>
        <dbReference type="Proteomes" id="UP001497623"/>
    </source>
</evidence>
<sequence length="110" mass="12668">MCAHSWQLFKIFNVPIAIYSEQAQEHWNKFVGKYKSGCGACAHQHNLSLNISDIFSRMLVMTHPLIASKRRQIVCSLCEMEGHSCKSTKFHSYGPAKLESIMIEEYYNTH</sequence>
<name>A0AAV2QCB7_MEGNR</name>
<comment type="caution">
    <text evidence="1">The sequence shown here is derived from an EMBL/GenBank/DDBJ whole genome shotgun (WGS) entry which is preliminary data.</text>
</comment>
<evidence type="ECO:0000313" key="1">
    <source>
        <dbReference type="EMBL" id="CAL4075911.1"/>
    </source>
</evidence>
<dbReference type="Proteomes" id="UP001497623">
    <property type="component" value="Unassembled WGS sequence"/>
</dbReference>
<keyword evidence="2" id="KW-1185">Reference proteome</keyword>
<accession>A0AAV2QCB7</accession>
<gene>
    <name evidence="1" type="ORF">MNOR_LOCUS10001</name>
</gene>
<reference evidence="1 2" key="1">
    <citation type="submission" date="2024-05" db="EMBL/GenBank/DDBJ databases">
        <authorList>
            <person name="Wallberg A."/>
        </authorList>
    </citation>
    <scope>NUCLEOTIDE SEQUENCE [LARGE SCALE GENOMIC DNA]</scope>
</reference>
<proteinExistence type="predicted"/>
<organism evidence="1 2">
    <name type="scientific">Meganyctiphanes norvegica</name>
    <name type="common">Northern krill</name>
    <name type="synonym">Thysanopoda norvegica</name>
    <dbReference type="NCBI Taxonomy" id="48144"/>
    <lineage>
        <taxon>Eukaryota</taxon>
        <taxon>Metazoa</taxon>
        <taxon>Ecdysozoa</taxon>
        <taxon>Arthropoda</taxon>
        <taxon>Crustacea</taxon>
        <taxon>Multicrustacea</taxon>
        <taxon>Malacostraca</taxon>
        <taxon>Eumalacostraca</taxon>
        <taxon>Eucarida</taxon>
        <taxon>Euphausiacea</taxon>
        <taxon>Euphausiidae</taxon>
        <taxon>Meganyctiphanes</taxon>
    </lineage>
</organism>
<dbReference type="AlphaFoldDB" id="A0AAV2QCB7"/>